<sequence length="343" mass="41000">MAGEYFEQTLAKGVIGSFQTSLQDIYKLALVSNANCEVENRDKCEILEHLKEDYDIIKHNFTDYECAKFVESLRILPDVEFSSVEKIEDGHLKDLCRVFKELHDVLEKKLHAETESWMEYKQKKSSQFVHDMAKCQEELQQVQKELEMKEEKIHKTESSDGIEDQVNERDQVHAKDFQSLKPFYLMANENEKVEFIEKVGREKLSYLRKKLDESERKVKEVSGKYNWELWEIVEETMKMKYFSEWVKSQYEIKIRYFDDKLDKLWKEFKQEMQECRELCKKYKVLDPVYVKILDEQREKQIQNEKKRNEAAATIQAHIRGFLVRSRMKKLVENLSVGLVSQDL</sequence>
<keyword evidence="1" id="KW-0175">Coiled coil</keyword>
<keyword evidence="3" id="KW-1185">Reference proteome</keyword>
<accession>A0AAV6TYS6</accession>
<protein>
    <submittedName>
        <fullName evidence="2">Uncharacterized protein</fullName>
    </submittedName>
</protein>
<dbReference type="Pfam" id="PF00612">
    <property type="entry name" value="IQ"/>
    <property type="match status" value="1"/>
</dbReference>
<dbReference type="EMBL" id="JAFNEN010000840">
    <property type="protein sequence ID" value="KAG8176931.1"/>
    <property type="molecule type" value="Genomic_DNA"/>
</dbReference>
<evidence type="ECO:0000313" key="3">
    <source>
        <dbReference type="Proteomes" id="UP000827092"/>
    </source>
</evidence>
<reference evidence="2 3" key="1">
    <citation type="journal article" date="2022" name="Nat. Ecol. Evol.">
        <title>A masculinizing supergene underlies an exaggerated male reproductive morph in a spider.</title>
        <authorList>
            <person name="Hendrickx F."/>
            <person name="De Corte Z."/>
            <person name="Sonet G."/>
            <person name="Van Belleghem S.M."/>
            <person name="Kostlbacher S."/>
            <person name="Vangestel C."/>
        </authorList>
    </citation>
    <scope>NUCLEOTIDE SEQUENCE [LARGE SCALE GENOMIC DNA]</scope>
    <source>
        <strain evidence="2">W744_W776</strain>
    </source>
</reference>
<gene>
    <name evidence="2" type="ORF">JTE90_018714</name>
</gene>
<dbReference type="AlphaFoldDB" id="A0AAV6TYS6"/>
<proteinExistence type="predicted"/>
<dbReference type="PROSITE" id="PS50096">
    <property type="entry name" value="IQ"/>
    <property type="match status" value="1"/>
</dbReference>
<dbReference type="InterPro" id="IPR000048">
    <property type="entry name" value="IQ_motif_EF-hand-BS"/>
</dbReference>
<comment type="caution">
    <text evidence="2">The sequence shown here is derived from an EMBL/GenBank/DDBJ whole genome shotgun (WGS) entry which is preliminary data.</text>
</comment>
<feature type="coiled-coil region" evidence="1">
    <location>
        <begin position="132"/>
        <end position="159"/>
    </location>
</feature>
<evidence type="ECO:0000313" key="2">
    <source>
        <dbReference type="EMBL" id="KAG8176931.1"/>
    </source>
</evidence>
<dbReference type="Proteomes" id="UP000827092">
    <property type="component" value="Unassembled WGS sequence"/>
</dbReference>
<dbReference type="Gene3D" id="1.20.5.190">
    <property type="match status" value="1"/>
</dbReference>
<name>A0AAV6TYS6_9ARAC</name>
<organism evidence="2 3">
    <name type="scientific">Oedothorax gibbosus</name>
    <dbReference type="NCBI Taxonomy" id="931172"/>
    <lineage>
        <taxon>Eukaryota</taxon>
        <taxon>Metazoa</taxon>
        <taxon>Ecdysozoa</taxon>
        <taxon>Arthropoda</taxon>
        <taxon>Chelicerata</taxon>
        <taxon>Arachnida</taxon>
        <taxon>Araneae</taxon>
        <taxon>Araneomorphae</taxon>
        <taxon>Entelegynae</taxon>
        <taxon>Araneoidea</taxon>
        <taxon>Linyphiidae</taxon>
        <taxon>Erigoninae</taxon>
        <taxon>Oedothorax</taxon>
    </lineage>
</organism>
<evidence type="ECO:0000256" key="1">
    <source>
        <dbReference type="SAM" id="Coils"/>
    </source>
</evidence>
<dbReference type="SMART" id="SM00015">
    <property type="entry name" value="IQ"/>
    <property type="match status" value="1"/>
</dbReference>